<organism evidence="1 2">
    <name type="scientific">Levilactobacillus spicheri</name>
    <dbReference type="NCBI Taxonomy" id="216463"/>
    <lineage>
        <taxon>Bacteria</taxon>
        <taxon>Bacillati</taxon>
        <taxon>Bacillota</taxon>
        <taxon>Bacilli</taxon>
        <taxon>Lactobacillales</taxon>
        <taxon>Lactobacillaceae</taxon>
        <taxon>Levilactobacillus</taxon>
    </lineage>
</organism>
<gene>
    <name evidence="1" type="ORF">LSP04_01390</name>
</gene>
<proteinExistence type="predicted"/>
<protein>
    <submittedName>
        <fullName evidence="1">Uncharacterized protein</fullName>
    </submittedName>
</protein>
<reference evidence="1 2" key="1">
    <citation type="submission" date="2019-07" db="EMBL/GenBank/DDBJ databases">
        <title>Whole genome shotgun sequence of Lactobacillus spicheri NBRC 107155.</title>
        <authorList>
            <person name="Hosoyama A."/>
            <person name="Uohara A."/>
            <person name="Ohji S."/>
            <person name="Ichikawa N."/>
        </authorList>
    </citation>
    <scope>NUCLEOTIDE SEQUENCE [LARGE SCALE GENOMIC DNA]</scope>
    <source>
        <strain evidence="1 2">NBRC 107155</strain>
    </source>
</reference>
<evidence type="ECO:0000313" key="1">
    <source>
        <dbReference type="EMBL" id="GEO65720.1"/>
    </source>
</evidence>
<comment type="caution">
    <text evidence="1">The sequence shown here is derived from an EMBL/GenBank/DDBJ whole genome shotgun (WGS) entry which is preliminary data.</text>
</comment>
<sequence length="60" mass="6430">MLTFLQDTQLTSDGNFLTDGYSAATANRPLRLNVSATHRLDVCGLTNGKVAKILGVAEHI</sequence>
<name>A0ABQ0WM55_9LACO</name>
<dbReference type="Proteomes" id="UP000321691">
    <property type="component" value="Unassembled WGS sequence"/>
</dbReference>
<accession>A0ABQ0WM55</accession>
<keyword evidence="2" id="KW-1185">Reference proteome</keyword>
<dbReference type="EMBL" id="BJZI01000002">
    <property type="protein sequence ID" value="GEO65720.1"/>
    <property type="molecule type" value="Genomic_DNA"/>
</dbReference>
<evidence type="ECO:0000313" key="2">
    <source>
        <dbReference type="Proteomes" id="UP000321691"/>
    </source>
</evidence>